<feature type="compositionally biased region" description="Low complexity" evidence="1">
    <location>
        <begin position="255"/>
        <end position="277"/>
    </location>
</feature>
<protein>
    <submittedName>
        <fullName evidence="2">Uncharacterized protein</fullName>
    </submittedName>
</protein>
<feature type="compositionally biased region" description="Low complexity" evidence="1">
    <location>
        <begin position="107"/>
        <end position="118"/>
    </location>
</feature>
<name>A0ABV6TG28_9ACTN</name>
<accession>A0ABV6TG28</accession>
<evidence type="ECO:0000256" key="1">
    <source>
        <dbReference type="SAM" id="MobiDB-lite"/>
    </source>
</evidence>
<sequence>MPAQFHIGLSDDHGVVARATPAVSAHLAHWYLTAEQFEPLPTPPGLYRLSEPGTEQDARRRGAQAVRDLRRAGFIVDADYALDPAPAAPAPRPARHHGLAERRSRIAQAAARTPSTRTAPHHEASPSALPLPATSAVKLRSGAEPVNTPAAPIRITRQDTGEVEVHGPVDELARHILDRAGFLFRPTLSGMWIRLPFDTGQVNENRQATHAARMLHAAGYPVDLDPSLLPVAGHPEPVNGWPPRTMTAPPPRPAPKTTTAAGPPVPPASGNGPRPGR</sequence>
<organism evidence="2 3">
    <name type="scientific">Streptomyces noboritoensis</name>
    <dbReference type="NCBI Taxonomy" id="67337"/>
    <lineage>
        <taxon>Bacteria</taxon>
        <taxon>Bacillati</taxon>
        <taxon>Actinomycetota</taxon>
        <taxon>Actinomycetes</taxon>
        <taxon>Kitasatosporales</taxon>
        <taxon>Streptomycetaceae</taxon>
        <taxon>Streptomyces</taxon>
    </lineage>
</organism>
<feature type="region of interest" description="Disordered" evidence="1">
    <location>
        <begin position="107"/>
        <end position="131"/>
    </location>
</feature>
<dbReference type="Proteomes" id="UP001589887">
    <property type="component" value="Unassembled WGS sequence"/>
</dbReference>
<evidence type="ECO:0000313" key="3">
    <source>
        <dbReference type="Proteomes" id="UP001589887"/>
    </source>
</evidence>
<proteinExistence type="predicted"/>
<dbReference type="EMBL" id="JBHMQV010000009">
    <property type="protein sequence ID" value="MFC0844735.1"/>
    <property type="molecule type" value="Genomic_DNA"/>
</dbReference>
<keyword evidence="3" id="KW-1185">Reference proteome</keyword>
<gene>
    <name evidence="2" type="ORF">ACFH04_13605</name>
</gene>
<reference evidence="2 3" key="1">
    <citation type="submission" date="2024-09" db="EMBL/GenBank/DDBJ databases">
        <authorList>
            <person name="Sun Q."/>
            <person name="Mori K."/>
        </authorList>
    </citation>
    <scope>NUCLEOTIDE SEQUENCE [LARGE SCALE GENOMIC DNA]</scope>
    <source>
        <strain evidence="2 3">JCM 4557</strain>
    </source>
</reference>
<comment type="caution">
    <text evidence="2">The sequence shown here is derived from an EMBL/GenBank/DDBJ whole genome shotgun (WGS) entry which is preliminary data.</text>
</comment>
<dbReference type="RefSeq" id="WP_394319179.1">
    <property type="nucleotide sequence ID" value="NZ_JBHMQV010000009.1"/>
</dbReference>
<evidence type="ECO:0000313" key="2">
    <source>
        <dbReference type="EMBL" id="MFC0844735.1"/>
    </source>
</evidence>
<feature type="region of interest" description="Disordered" evidence="1">
    <location>
        <begin position="233"/>
        <end position="277"/>
    </location>
</feature>